<comment type="cofactor">
    <cofactor evidence="1">
        <name>Mg(2+)</name>
        <dbReference type="ChEBI" id="CHEBI:18420"/>
    </cofactor>
</comment>
<dbReference type="Pfam" id="PF01743">
    <property type="entry name" value="PolyA_pol"/>
    <property type="match status" value="1"/>
</dbReference>
<dbReference type="GO" id="GO:0005739">
    <property type="term" value="C:mitochondrion"/>
    <property type="evidence" value="ECO:0007669"/>
    <property type="project" value="TreeGrafter"/>
</dbReference>
<dbReference type="AlphaFoldDB" id="A0A6P8IYU2"/>
<dbReference type="GeneID" id="116306733"/>
<proteinExistence type="inferred from homology"/>
<keyword evidence="4" id="KW-0819">tRNA processing</keyword>
<keyword evidence="7" id="KW-0547">Nucleotide-binding</keyword>
<dbReference type="FunCoup" id="A0A6P8IYU2">
    <property type="interactions" value="3478"/>
</dbReference>
<evidence type="ECO:0000256" key="4">
    <source>
        <dbReference type="ARBA" id="ARBA00022694"/>
    </source>
</evidence>
<gene>
    <name evidence="13" type="primary">LOC116306733</name>
</gene>
<dbReference type="InterPro" id="IPR032828">
    <property type="entry name" value="PolyA_RNA-bd"/>
</dbReference>
<dbReference type="KEGG" id="aten:116306733"/>
<dbReference type="Proteomes" id="UP000515163">
    <property type="component" value="Unplaced"/>
</dbReference>
<dbReference type="GO" id="GO:1990180">
    <property type="term" value="P:mitochondrial tRNA 3'-end processing"/>
    <property type="evidence" value="ECO:0007669"/>
    <property type="project" value="TreeGrafter"/>
</dbReference>
<evidence type="ECO:0000256" key="8">
    <source>
        <dbReference type="ARBA" id="ARBA00022842"/>
    </source>
</evidence>
<reference evidence="13" key="1">
    <citation type="submission" date="2025-08" db="UniProtKB">
        <authorList>
            <consortium name="RefSeq"/>
        </authorList>
    </citation>
    <scope>IDENTIFICATION</scope>
    <source>
        <tissue evidence="13">Tentacle</tissue>
    </source>
</reference>
<keyword evidence="8" id="KW-0460">Magnesium</keyword>
<name>A0A6P8IYU2_ACTTE</name>
<evidence type="ECO:0000313" key="12">
    <source>
        <dbReference type="Proteomes" id="UP000515163"/>
    </source>
</evidence>
<feature type="domain" description="tRNA nucleotidyltransferase/poly(A) polymerase RNA and SrmB- binding" evidence="11">
    <location>
        <begin position="242"/>
        <end position="288"/>
    </location>
</feature>
<dbReference type="SUPFAM" id="SSF81301">
    <property type="entry name" value="Nucleotidyltransferase"/>
    <property type="match status" value="1"/>
</dbReference>
<organism evidence="12 13">
    <name type="scientific">Actinia tenebrosa</name>
    <name type="common">Australian red waratah sea anemone</name>
    <dbReference type="NCBI Taxonomy" id="6105"/>
    <lineage>
        <taxon>Eukaryota</taxon>
        <taxon>Metazoa</taxon>
        <taxon>Cnidaria</taxon>
        <taxon>Anthozoa</taxon>
        <taxon>Hexacorallia</taxon>
        <taxon>Actiniaria</taxon>
        <taxon>Actiniidae</taxon>
        <taxon>Actinia</taxon>
    </lineage>
</organism>
<evidence type="ECO:0000259" key="10">
    <source>
        <dbReference type="Pfam" id="PF01743"/>
    </source>
</evidence>
<accession>A0A6P8IYU2</accession>
<dbReference type="PANTHER" id="PTHR46173:SF1">
    <property type="entry name" value="CCA TRNA NUCLEOTIDYLTRANSFERASE 1, MITOCHONDRIAL"/>
    <property type="match status" value="1"/>
</dbReference>
<dbReference type="CDD" id="cd05398">
    <property type="entry name" value="NT_ClassII-CCAase"/>
    <property type="match status" value="1"/>
</dbReference>
<dbReference type="InterPro" id="IPR002646">
    <property type="entry name" value="PolA_pol_head_dom"/>
</dbReference>
<dbReference type="InterPro" id="IPR043519">
    <property type="entry name" value="NT_sf"/>
</dbReference>
<dbReference type="GO" id="GO:0000166">
    <property type="term" value="F:nucleotide binding"/>
    <property type="evidence" value="ECO:0007669"/>
    <property type="project" value="UniProtKB-KW"/>
</dbReference>
<keyword evidence="3 9" id="KW-0808">Transferase</keyword>
<evidence type="ECO:0000256" key="9">
    <source>
        <dbReference type="RuleBase" id="RU003953"/>
    </source>
</evidence>
<dbReference type="PANTHER" id="PTHR46173">
    <property type="entry name" value="CCA TRNA NUCLEOTIDYLTRANSFERASE 1, MITOCHONDRIAL"/>
    <property type="match status" value="1"/>
</dbReference>
<dbReference type="Gene3D" id="1.10.3090.10">
    <property type="entry name" value="cca-adding enzyme, domain 2"/>
    <property type="match status" value="1"/>
</dbReference>
<protein>
    <submittedName>
        <fullName evidence="13">CCA tRNA nucleotidyltransferase 1, mitochondrial-like</fullName>
    </submittedName>
</protein>
<evidence type="ECO:0000256" key="3">
    <source>
        <dbReference type="ARBA" id="ARBA00022679"/>
    </source>
</evidence>
<keyword evidence="12" id="KW-1185">Reference proteome</keyword>
<dbReference type="SUPFAM" id="SSF81891">
    <property type="entry name" value="Poly A polymerase C-terminal region-like"/>
    <property type="match status" value="1"/>
</dbReference>
<dbReference type="InParanoid" id="A0A6P8IYU2"/>
<keyword evidence="9" id="KW-0694">RNA-binding</keyword>
<evidence type="ECO:0000256" key="2">
    <source>
        <dbReference type="ARBA" id="ARBA00007265"/>
    </source>
</evidence>
<evidence type="ECO:0000259" key="11">
    <source>
        <dbReference type="Pfam" id="PF12627"/>
    </source>
</evidence>
<dbReference type="GO" id="GO:0000049">
    <property type="term" value="F:tRNA binding"/>
    <property type="evidence" value="ECO:0007669"/>
    <property type="project" value="TreeGrafter"/>
</dbReference>
<keyword evidence="6" id="KW-0479">Metal-binding</keyword>
<dbReference type="RefSeq" id="XP_031572686.1">
    <property type="nucleotide sequence ID" value="XM_031716826.1"/>
</dbReference>
<sequence length="465" mass="53805">MLRTFYRLLLGGETFHLQTSVTKELKKLCIRHSKRRISPLKFFLDCLLRSKMEGEVGKLLSSEFKSILTPEVNTLFSAFIDHGYEVRIVGGAVRDLLKGIKPKDMDFSTNATPDEMIHVFKDKKIRYIETGLQHGTLTAHINKQDFEVTTLRIDVETDGRHAKVKYTNDWKLDAERRDLTINAMSLAFDGTLYDYFNGKQDLEHNQVRFVGDPRQRIMEDYLRILRYFRFYGRIATSPNQHDKETLDIIKDTAKGLKMIAVERIWVELAKILVGNHAPSLLKLMYDLDVPSYIGLPGYSEENMNEFCRAWNESKMHALQPVTLLCCLVNTEYEAEVLARDLKLSNAERNLGKFITEHRDPKQHEDPLKPYLDMLVCSPSAQSKETLRGHLKELLHYQGRHDLANKISTWPIPLFPLRGDHLKKLGMKPGPELGKALSQLKEIWRDSYYVATEQDLMDKIHSLLNK</sequence>
<dbReference type="Pfam" id="PF12627">
    <property type="entry name" value="PolyA_pol_RNAbd"/>
    <property type="match status" value="1"/>
</dbReference>
<feature type="domain" description="Poly A polymerase head" evidence="10">
    <location>
        <begin position="87"/>
        <end position="208"/>
    </location>
</feature>
<evidence type="ECO:0000256" key="1">
    <source>
        <dbReference type="ARBA" id="ARBA00001946"/>
    </source>
</evidence>
<comment type="similarity">
    <text evidence="2 9">Belongs to the tRNA nucleotidyltransferase/poly(A) polymerase family.</text>
</comment>
<evidence type="ECO:0000256" key="7">
    <source>
        <dbReference type="ARBA" id="ARBA00022741"/>
    </source>
</evidence>
<dbReference type="GO" id="GO:0046872">
    <property type="term" value="F:metal ion binding"/>
    <property type="evidence" value="ECO:0007669"/>
    <property type="project" value="UniProtKB-KW"/>
</dbReference>
<evidence type="ECO:0000256" key="6">
    <source>
        <dbReference type="ARBA" id="ARBA00022723"/>
    </source>
</evidence>
<dbReference type="OrthoDB" id="445712at2759"/>
<dbReference type="GO" id="GO:0001680">
    <property type="term" value="P:tRNA 3'-terminal CCA addition"/>
    <property type="evidence" value="ECO:0007669"/>
    <property type="project" value="TreeGrafter"/>
</dbReference>
<dbReference type="GO" id="GO:0016779">
    <property type="term" value="F:nucleotidyltransferase activity"/>
    <property type="evidence" value="ECO:0007669"/>
    <property type="project" value="UniProtKB-KW"/>
</dbReference>
<dbReference type="Gene3D" id="3.30.460.10">
    <property type="entry name" value="Beta Polymerase, domain 2"/>
    <property type="match status" value="1"/>
</dbReference>
<evidence type="ECO:0000256" key="5">
    <source>
        <dbReference type="ARBA" id="ARBA00022695"/>
    </source>
</evidence>
<evidence type="ECO:0000313" key="13">
    <source>
        <dbReference type="RefSeq" id="XP_031572686.1"/>
    </source>
</evidence>
<dbReference type="InterPro" id="IPR050264">
    <property type="entry name" value="Bact_CCA-adding_enz_type3_sf"/>
</dbReference>
<keyword evidence="5" id="KW-0548">Nucleotidyltransferase</keyword>